<dbReference type="HAMAP" id="MF_01147">
    <property type="entry name" value="Lgt"/>
    <property type="match status" value="1"/>
</dbReference>
<evidence type="ECO:0000256" key="6">
    <source>
        <dbReference type="ARBA" id="ARBA00023136"/>
    </source>
</evidence>
<feature type="transmembrane region" description="Helical" evidence="7">
    <location>
        <begin position="191"/>
        <end position="208"/>
    </location>
</feature>
<name>A0A657PWK7_9GAMM</name>
<keyword evidence="3 7" id="KW-0808">Transferase</keyword>
<comment type="similarity">
    <text evidence="1 7">Belongs to the Lgt family.</text>
</comment>
<keyword evidence="5 7" id="KW-1133">Transmembrane helix</keyword>
<dbReference type="GO" id="GO:0042158">
    <property type="term" value="P:lipoprotein biosynthetic process"/>
    <property type="evidence" value="ECO:0007669"/>
    <property type="project" value="UniProtKB-UniRule"/>
</dbReference>
<dbReference type="EC" id="2.5.1.145" evidence="7"/>
<comment type="subcellular location">
    <subcellularLocation>
        <location evidence="7">Cell membrane</location>
        <topology evidence="7">Multi-pass membrane protein</topology>
    </subcellularLocation>
</comment>
<reference evidence="8 10" key="1">
    <citation type="submission" date="2017-02" db="EMBL/GenBank/DDBJ databases">
        <title>Novel co-symbiosis in the unique lucinid bivalve Phacoides pectinatus.</title>
        <authorList>
            <person name="Lim S.J."/>
            <person name="Davis B.G."/>
            <person name="Gill D.E."/>
            <person name="Engel A.S."/>
            <person name="Anderson L.C."/>
            <person name="Campbell B.J."/>
        </authorList>
    </citation>
    <scope>NUCLEOTIDE SEQUENCE [LARGE SCALE GENOMIC DNA]</scope>
    <source>
        <strain evidence="8">LUC13016_P6</strain>
    </source>
</reference>
<evidence type="ECO:0000256" key="3">
    <source>
        <dbReference type="ARBA" id="ARBA00022679"/>
    </source>
</evidence>
<evidence type="ECO:0000313" key="8">
    <source>
        <dbReference type="EMBL" id="OQX32828.1"/>
    </source>
</evidence>
<dbReference type="PANTHER" id="PTHR30589:SF0">
    <property type="entry name" value="PHOSPHATIDYLGLYCEROL--PROLIPOPROTEIN DIACYLGLYCERYL TRANSFERASE"/>
    <property type="match status" value="1"/>
</dbReference>
<sequence>MLIYPNIDPVLFSIGPLSIHWYGVMYLVGFAGGWALGRWRAARPGSGWSAQEMDELLFYAAVGVVLGGRLGYALFYGSGNLLDDPLSLLRVWQGGMSFHGGLLGVMVALWLFGRRYGKGFFGAADFIAPLVPLGLGAGRLGNFINGELWGAPAALPWAMQVPCERFQALCAGKLGLAPGTVWSPPLHPSQLYEALLEGVLLFLLLWIYSSRPRPAMAVSGLFLAGYGLFRFLVELVRMPDAHLGYLAFGWLTMGQLLTLPMLAAGATLLGVAYRTRPGGAP</sequence>
<feature type="transmembrane region" description="Helical" evidence="7">
    <location>
        <begin position="56"/>
        <end position="76"/>
    </location>
</feature>
<evidence type="ECO:0000313" key="10">
    <source>
        <dbReference type="Proteomes" id="UP000243361"/>
    </source>
</evidence>
<feature type="transmembrane region" description="Helical" evidence="7">
    <location>
        <begin position="96"/>
        <end position="113"/>
    </location>
</feature>
<dbReference type="PANTHER" id="PTHR30589">
    <property type="entry name" value="PROLIPOPROTEIN DIACYLGLYCERYL TRANSFERASE"/>
    <property type="match status" value="1"/>
</dbReference>
<evidence type="ECO:0000256" key="7">
    <source>
        <dbReference type="HAMAP-Rule" id="MF_01147"/>
    </source>
</evidence>
<evidence type="ECO:0000256" key="4">
    <source>
        <dbReference type="ARBA" id="ARBA00022692"/>
    </source>
</evidence>
<dbReference type="InterPro" id="IPR001640">
    <property type="entry name" value="Lgt"/>
</dbReference>
<accession>A0A657PWK7</accession>
<comment type="catalytic activity">
    <reaction evidence="7">
        <text>L-cysteinyl-[prolipoprotein] + a 1,2-diacyl-sn-glycero-3-phospho-(1'-sn-glycerol) = an S-1,2-diacyl-sn-glyceryl-L-cysteinyl-[prolipoprotein] + sn-glycerol 1-phosphate + H(+)</text>
        <dbReference type="Rhea" id="RHEA:56712"/>
        <dbReference type="Rhea" id="RHEA-COMP:14679"/>
        <dbReference type="Rhea" id="RHEA-COMP:14680"/>
        <dbReference type="ChEBI" id="CHEBI:15378"/>
        <dbReference type="ChEBI" id="CHEBI:29950"/>
        <dbReference type="ChEBI" id="CHEBI:57685"/>
        <dbReference type="ChEBI" id="CHEBI:64716"/>
        <dbReference type="ChEBI" id="CHEBI:140658"/>
        <dbReference type="EC" id="2.5.1.145"/>
    </reaction>
</comment>
<dbReference type="Proteomes" id="UP000250928">
    <property type="component" value="Unassembled WGS sequence"/>
</dbReference>
<protein>
    <recommendedName>
        <fullName evidence="7">Phosphatidylglycerol--prolipoprotein diacylglyceryl transferase</fullName>
        <ecNumber evidence="7">2.5.1.145</ecNumber>
    </recommendedName>
</protein>
<dbReference type="Pfam" id="PF01790">
    <property type="entry name" value="LGT"/>
    <property type="match status" value="1"/>
</dbReference>
<reference evidence="9 11" key="2">
    <citation type="submission" date="2018-01" db="EMBL/GenBank/DDBJ databases">
        <title>Novel co-symbiosis in the lucinid bivalve Phacoides pectinatus.</title>
        <authorList>
            <person name="Lim S.J."/>
            <person name="Davis B.G."/>
            <person name="Gill D.E."/>
            <person name="Engel A.S."/>
            <person name="Anderson L.C."/>
            <person name="Campbell B.J."/>
        </authorList>
    </citation>
    <scope>NUCLEOTIDE SEQUENCE [LARGE SCALE GENOMIC DNA]</scope>
    <source>
        <strain evidence="9">N3_P5</strain>
    </source>
</reference>
<evidence type="ECO:0000256" key="2">
    <source>
        <dbReference type="ARBA" id="ARBA00022475"/>
    </source>
</evidence>
<dbReference type="Proteomes" id="UP000243361">
    <property type="component" value="Unassembled WGS sequence"/>
</dbReference>
<evidence type="ECO:0000313" key="11">
    <source>
        <dbReference type="Proteomes" id="UP000250928"/>
    </source>
</evidence>
<dbReference type="UniPathway" id="UPA00664"/>
<comment type="caution">
    <text evidence="9">The sequence shown here is derived from an EMBL/GenBank/DDBJ whole genome shotgun (WGS) entry which is preliminary data.</text>
</comment>
<dbReference type="EMBL" id="MUIE01000366">
    <property type="protein sequence ID" value="OQX32828.1"/>
    <property type="molecule type" value="Genomic_DNA"/>
</dbReference>
<comment type="pathway">
    <text evidence="7">Protein modification; lipoprotein biosynthesis (diacylglyceryl transfer).</text>
</comment>
<feature type="transmembrane region" description="Helical" evidence="7">
    <location>
        <begin position="19"/>
        <end position="36"/>
    </location>
</feature>
<dbReference type="GO" id="GO:0008961">
    <property type="term" value="F:phosphatidylglycerol-prolipoprotein diacylglyceryl transferase activity"/>
    <property type="evidence" value="ECO:0007669"/>
    <property type="project" value="UniProtKB-UniRule"/>
</dbReference>
<keyword evidence="9" id="KW-0449">Lipoprotein</keyword>
<keyword evidence="6 7" id="KW-0472">Membrane</keyword>
<feature type="transmembrane region" description="Helical" evidence="7">
    <location>
        <begin position="215"/>
        <end position="233"/>
    </location>
</feature>
<dbReference type="PROSITE" id="PS01311">
    <property type="entry name" value="LGT"/>
    <property type="match status" value="1"/>
</dbReference>
<dbReference type="GO" id="GO:0005886">
    <property type="term" value="C:plasma membrane"/>
    <property type="evidence" value="ECO:0007669"/>
    <property type="project" value="UniProtKB-SubCell"/>
</dbReference>
<feature type="transmembrane region" description="Helical" evidence="7">
    <location>
        <begin position="245"/>
        <end position="273"/>
    </location>
</feature>
<keyword evidence="2 7" id="KW-1003">Cell membrane</keyword>
<dbReference type="NCBIfam" id="TIGR00544">
    <property type="entry name" value="lgt"/>
    <property type="match status" value="1"/>
</dbReference>
<evidence type="ECO:0000256" key="1">
    <source>
        <dbReference type="ARBA" id="ARBA00007150"/>
    </source>
</evidence>
<feature type="transmembrane region" description="Helical" evidence="7">
    <location>
        <begin position="120"/>
        <end position="140"/>
    </location>
</feature>
<evidence type="ECO:0000313" key="9">
    <source>
        <dbReference type="EMBL" id="PUD98810.1"/>
    </source>
</evidence>
<dbReference type="EMBL" id="PQCO01000286">
    <property type="protein sequence ID" value="PUD98810.1"/>
    <property type="molecule type" value="Genomic_DNA"/>
</dbReference>
<evidence type="ECO:0000256" key="5">
    <source>
        <dbReference type="ARBA" id="ARBA00022989"/>
    </source>
</evidence>
<keyword evidence="10" id="KW-1185">Reference proteome</keyword>
<proteinExistence type="inferred from homology"/>
<comment type="function">
    <text evidence="7">Catalyzes the transfer of the diacylglyceryl group from phosphatidylglycerol to the sulfhydryl group of the N-terminal cysteine of a prolipoprotein, the first step in the formation of mature lipoproteins.</text>
</comment>
<organism evidence="9 11">
    <name type="scientific">Candidatus Sedimenticola endophacoides</name>
    <dbReference type="NCBI Taxonomy" id="2548426"/>
    <lineage>
        <taxon>Bacteria</taxon>
        <taxon>Pseudomonadati</taxon>
        <taxon>Pseudomonadota</taxon>
        <taxon>Gammaproteobacteria</taxon>
        <taxon>Chromatiales</taxon>
        <taxon>Sedimenticolaceae</taxon>
        <taxon>Sedimenticola</taxon>
    </lineage>
</organism>
<feature type="binding site" evidence="7">
    <location>
        <position position="139"/>
    </location>
    <ligand>
        <name>a 1,2-diacyl-sn-glycero-3-phospho-(1'-sn-glycerol)</name>
        <dbReference type="ChEBI" id="CHEBI:64716"/>
    </ligand>
</feature>
<keyword evidence="4 7" id="KW-0812">Transmembrane</keyword>
<gene>
    <name evidence="7" type="primary">lgt</name>
    <name evidence="8" type="ORF">B0D84_05570</name>
    <name evidence="9" type="ORF">C3L24_12050</name>
</gene>
<dbReference type="AlphaFoldDB" id="A0A657PWK7"/>